<evidence type="ECO:0000256" key="8">
    <source>
        <dbReference type="PROSITE-ProRule" id="PRU00103"/>
    </source>
</evidence>
<dbReference type="PANTHER" id="PTHR10527">
    <property type="entry name" value="IMPORTIN BETA"/>
    <property type="match status" value="1"/>
</dbReference>
<keyword evidence="3" id="KW-0813">Transport</keyword>
<feature type="repeat" description="HEAT" evidence="8">
    <location>
        <begin position="387"/>
        <end position="425"/>
    </location>
</feature>
<keyword evidence="5" id="KW-0677">Repeat</keyword>
<protein>
    <recommendedName>
        <fullName evidence="9">Importin N-terminal domain-containing protein</fullName>
    </recommendedName>
</protein>
<dbReference type="OMA" id="ANACGCV"/>
<evidence type="ECO:0000256" key="7">
    <source>
        <dbReference type="ARBA" id="ARBA00023242"/>
    </source>
</evidence>
<dbReference type="Pfam" id="PF25780">
    <property type="entry name" value="TPR_IPO5"/>
    <property type="match status" value="1"/>
</dbReference>
<feature type="repeat" description="HEAT" evidence="8">
    <location>
        <begin position="165"/>
        <end position="202"/>
    </location>
</feature>
<evidence type="ECO:0000256" key="1">
    <source>
        <dbReference type="ARBA" id="ARBA00004123"/>
    </source>
</evidence>
<dbReference type="Pfam" id="PF25574">
    <property type="entry name" value="TPR_IMB1"/>
    <property type="match status" value="1"/>
</dbReference>
<comment type="subcellular location">
    <subcellularLocation>
        <location evidence="2">Cytoplasm</location>
    </subcellularLocation>
    <subcellularLocation>
        <location evidence="1">Nucleus</location>
    </subcellularLocation>
</comment>
<dbReference type="SUPFAM" id="SSF48371">
    <property type="entry name" value="ARM repeat"/>
    <property type="match status" value="2"/>
</dbReference>
<keyword evidence="11" id="KW-1185">Reference proteome</keyword>
<evidence type="ECO:0000256" key="4">
    <source>
        <dbReference type="ARBA" id="ARBA00022490"/>
    </source>
</evidence>
<evidence type="ECO:0000256" key="2">
    <source>
        <dbReference type="ARBA" id="ARBA00004496"/>
    </source>
</evidence>
<dbReference type="VEuPathDB" id="FungiDB:AMAG_05481"/>
<dbReference type="eggNOG" id="KOG2171">
    <property type="taxonomic scope" value="Eukaryota"/>
</dbReference>
<dbReference type="PROSITE" id="PS50166">
    <property type="entry name" value="IMPORTIN_B_NT"/>
    <property type="match status" value="1"/>
</dbReference>
<gene>
    <name evidence="10" type="ORF">AMAG_05481</name>
</gene>
<reference evidence="11" key="2">
    <citation type="submission" date="2009-11" db="EMBL/GenBank/DDBJ databases">
        <title>The Genome Sequence of Allomyces macrogynus strain ATCC 38327.</title>
        <authorList>
            <consortium name="The Broad Institute Genome Sequencing Platform"/>
            <person name="Russ C."/>
            <person name="Cuomo C."/>
            <person name="Shea T."/>
            <person name="Young S.K."/>
            <person name="Zeng Q."/>
            <person name="Koehrsen M."/>
            <person name="Haas B."/>
            <person name="Borodovsky M."/>
            <person name="Guigo R."/>
            <person name="Alvarado L."/>
            <person name="Berlin A."/>
            <person name="Borenstein D."/>
            <person name="Chen Z."/>
            <person name="Engels R."/>
            <person name="Freedman E."/>
            <person name="Gellesch M."/>
            <person name="Goldberg J."/>
            <person name="Griggs A."/>
            <person name="Gujja S."/>
            <person name="Heiman D."/>
            <person name="Hepburn T."/>
            <person name="Howarth C."/>
            <person name="Jen D."/>
            <person name="Larson L."/>
            <person name="Lewis B."/>
            <person name="Mehta T."/>
            <person name="Park D."/>
            <person name="Pearson M."/>
            <person name="Roberts A."/>
            <person name="Saif S."/>
            <person name="Shenoy N."/>
            <person name="Sisk P."/>
            <person name="Stolte C."/>
            <person name="Sykes S."/>
            <person name="Walk T."/>
            <person name="White J."/>
            <person name="Yandava C."/>
            <person name="Burger G."/>
            <person name="Gray M.W."/>
            <person name="Holland P.W.H."/>
            <person name="King N."/>
            <person name="Lang F.B.F."/>
            <person name="Roger A.J."/>
            <person name="Ruiz-Trillo I."/>
            <person name="Lander E."/>
            <person name="Nusbaum C."/>
        </authorList>
    </citation>
    <scope>NUCLEOTIDE SEQUENCE [LARGE SCALE GENOMIC DNA]</scope>
    <source>
        <strain evidence="11">ATCC 38327</strain>
    </source>
</reference>
<evidence type="ECO:0000259" key="9">
    <source>
        <dbReference type="PROSITE" id="PS50166"/>
    </source>
</evidence>
<dbReference type="GO" id="GO:0031267">
    <property type="term" value="F:small GTPase binding"/>
    <property type="evidence" value="ECO:0007669"/>
    <property type="project" value="InterPro"/>
</dbReference>
<keyword evidence="7" id="KW-0539">Nucleus</keyword>
<proteinExistence type="predicted"/>
<dbReference type="Proteomes" id="UP000054350">
    <property type="component" value="Unassembled WGS sequence"/>
</dbReference>
<dbReference type="InterPro" id="IPR011989">
    <property type="entry name" value="ARM-like"/>
</dbReference>
<sequence length="1114" mass="119562">MDFATQLYQLLSTTAAATDSETLRQATTTLNKQFYSNAQCLPALIRIAAEAADAPLRQLAAVEARKRVEKFWLETPADVRAQLQQVLVQRVVAEPDTRTAHGLARVISAVARIEVPAGRWTELIPLMVQAAGTSPTVAHREVGIYVLLALFEVLVDHMQPQLPTLFDLFAKTLADPESRLVRVTTLEALGEVAEYVGPEDKRLIQYLIDLTPQMVTVLREAIEAGDENGALRGFNVFDTLLSSETNVLNAHFAPFVEFLVGTFANTTLADSIRVMAGNMLVLLPLYRRQRLIKLKLSEPVLTHILPVTTEHDADEDEDEDTPGRVALRAINSFATNLPPQQVFPFISAKVSAYAQDPHPGARRAAMMCVALILDGCADAMRPHVADLVDLVLHLMQDADVGVRKAACIALSALADALDGEVCAQHAKILPVLFALMQDNAHVDVLRNATNALDAVLDGLGDDILPYIHALMESLGHMLAVPDVKVRQVVTAAIGSAAHASGTEFVTYFPHVYPRIAEIMAIQSEDPEEMLLRGIATDTMSAMADAVGADVFRPYLQQVAALATESMQLDSPKLKECAYCFFGVLSRSFKAEFTAFLPTLVPVLFESIKTEENFFEDDSEDLDLSQGSIQIAAGSSSSAAAANGTLVAAAAGADDGFVDMDDDDEDDDDEDAFKVNSAIAEEKSTAIDVLGDLFEATEAEFLPYLDETMSLLLENTTHYHDAVRKSIILSLFKILAAMHKMSNPVAWRAGHPAPVPLHENVANMAHVVMSAILTMFEEEDERIVAAELCDALQGALRLVGPALIQSQGMLDKLANMLLSVLQGKHLSQMDEDGEDMDADELAEYDGMLIAAAGDVVGALAHVLGGAAFAPYGQRLLPQLNKYFKPSSQTSERSMAVGVLADVAAGLRDAVTAWHGPMLHVFTRALEDPELEVQSNGCFGLGVLAEFTTTAYDAAALLAPLVPRVSAPAGAAPLDIPQARDNACGAVARILLRADHWRTPAVAATNALPLLIASLPLRADYEENRPVFDLIGHLLRLGAAGDADALAQLPAVLAPMVAAVAHVLAAEDEVNDESRAMLGQTLVTLAASATLRGPVQEAVAALAPEMQQAVQKAMAA</sequence>
<dbReference type="Gene3D" id="1.25.10.10">
    <property type="entry name" value="Leucine-rich Repeat Variant"/>
    <property type="match status" value="2"/>
</dbReference>
<dbReference type="Pfam" id="PF03810">
    <property type="entry name" value="IBN_N"/>
    <property type="match status" value="1"/>
</dbReference>
<organism evidence="10 11">
    <name type="scientific">Allomyces macrogynus (strain ATCC 38327)</name>
    <name type="common">Allomyces javanicus var. macrogynus</name>
    <dbReference type="NCBI Taxonomy" id="578462"/>
    <lineage>
        <taxon>Eukaryota</taxon>
        <taxon>Fungi</taxon>
        <taxon>Fungi incertae sedis</taxon>
        <taxon>Blastocladiomycota</taxon>
        <taxon>Blastocladiomycetes</taxon>
        <taxon>Blastocladiales</taxon>
        <taxon>Blastocladiaceae</taxon>
        <taxon>Allomyces</taxon>
    </lineage>
</organism>
<dbReference type="InterPro" id="IPR057672">
    <property type="entry name" value="TPR_IPO4/5"/>
</dbReference>
<evidence type="ECO:0000256" key="5">
    <source>
        <dbReference type="ARBA" id="ARBA00022737"/>
    </source>
</evidence>
<evidence type="ECO:0000313" key="10">
    <source>
        <dbReference type="EMBL" id="KNE60047.1"/>
    </source>
</evidence>
<evidence type="ECO:0000256" key="6">
    <source>
        <dbReference type="ARBA" id="ARBA00022927"/>
    </source>
</evidence>
<dbReference type="GO" id="GO:0006606">
    <property type="term" value="P:protein import into nucleus"/>
    <property type="evidence" value="ECO:0007669"/>
    <property type="project" value="InterPro"/>
</dbReference>
<dbReference type="InterPro" id="IPR001494">
    <property type="entry name" value="Importin-beta_N"/>
</dbReference>
<keyword evidence="4" id="KW-0963">Cytoplasm</keyword>
<dbReference type="EMBL" id="GG745335">
    <property type="protein sequence ID" value="KNE60047.1"/>
    <property type="molecule type" value="Genomic_DNA"/>
</dbReference>
<dbReference type="OrthoDB" id="7862313at2759"/>
<dbReference type="SMART" id="SM00913">
    <property type="entry name" value="IBN_N"/>
    <property type="match status" value="1"/>
</dbReference>
<dbReference type="STRING" id="578462.A0A0L0SC84"/>
<dbReference type="GO" id="GO:0005737">
    <property type="term" value="C:cytoplasm"/>
    <property type="evidence" value="ECO:0007669"/>
    <property type="project" value="UniProtKB-SubCell"/>
</dbReference>
<accession>A0A0L0SC84</accession>
<name>A0A0L0SC84_ALLM3</name>
<dbReference type="AlphaFoldDB" id="A0A0L0SC84"/>
<keyword evidence="6" id="KW-0653">Protein transport</keyword>
<dbReference type="InterPro" id="IPR040122">
    <property type="entry name" value="Importin_beta"/>
</dbReference>
<evidence type="ECO:0000256" key="3">
    <source>
        <dbReference type="ARBA" id="ARBA00022448"/>
    </source>
</evidence>
<dbReference type="InterPro" id="IPR058584">
    <property type="entry name" value="IMB1_TNPO1-like_TPR"/>
</dbReference>
<dbReference type="PROSITE" id="PS50077">
    <property type="entry name" value="HEAT_REPEAT"/>
    <property type="match status" value="2"/>
</dbReference>
<dbReference type="InterPro" id="IPR016024">
    <property type="entry name" value="ARM-type_fold"/>
</dbReference>
<evidence type="ECO:0000313" key="11">
    <source>
        <dbReference type="Proteomes" id="UP000054350"/>
    </source>
</evidence>
<feature type="domain" description="Importin N-terminal" evidence="9">
    <location>
        <begin position="26"/>
        <end position="93"/>
    </location>
</feature>
<reference evidence="10 11" key="1">
    <citation type="submission" date="2009-11" db="EMBL/GenBank/DDBJ databases">
        <title>Annotation of Allomyces macrogynus ATCC 38327.</title>
        <authorList>
            <consortium name="The Broad Institute Genome Sequencing Platform"/>
            <person name="Russ C."/>
            <person name="Cuomo C."/>
            <person name="Burger G."/>
            <person name="Gray M.W."/>
            <person name="Holland P.W.H."/>
            <person name="King N."/>
            <person name="Lang F.B.F."/>
            <person name="Roger A.J."/>
            <person name="Ruiz-Trillo I."/>
            <person name="Young S.K."/>
            <person name="Zeng Q."/>
            <person name="Gargeya S."/>
            <person name="Fitzgerald M."/>
            <person name="Haas B."/>
            <person name="Abouelleil A."/>
            <person name="Alvarado L."/>
            <person name="Arachchi H.M."/>
            <person name="Berlin A."/>
            <person name="Chapman S.B."/>
            <person name="Gearin G."/>
            <person name="Goldberg J."/>
            <person name="Griggs A."/>
            <person name="Gujja S."/>
            <person name="Hansen M."/>
            <person name="Heiman D."/>
            <person name="Howarth C."/>
            <person name="Larimer J."/>
            <person name="Lui A."/>
            <person name="MacDonald P.J.P."/>
            <person name="McCowen C."/>
            <person name="Montmayeur A."/>
            <person name="Murphy C."/>
            <person name="Neiman D."/>
            <person name="Pearson M."/>
            <person name="Priest M."/>
            <person name="Roberts A."/>
            <person name="Saif S."/>
            <person name="Shea T."/>
            <person name="Sisk P."/>
            <person name="Stolte C."/>
            <person name="Sykes S."/>
            <person name="Wortman J."/>
            <person name="Nusbaum C."/>
            <person name="Birren B."/>
        </authorList>
    </citation>
    <scope>NUCLEOTIDE SEQUENCE [LARGE SCALE GENOMIC DNA]</scope>
    <source>
        <strain evidence="10 11">ATCC 38327</strain>
    </source>
</reference>
<dbReference type="InterPro" id="IPR021133">
    <property type="entry name" value="HEAT_type_2"/>
</dbReference>